<evidence type="ECO:0000313" key="5">
    <source>
        <dbReference type="Proteomes" id="UP000238823"/>
    </source>
</evidence>
<dbReference type="GO" id="GO:0016616">
    <property type="term" value="F:oxidoreductase activity, acting on the CH-OH group of donors, NAD or NADP as acceptor"/>
    <property type="evidence" value="ECO:0007669"/>
    <property type="project" value="TreeGrafter"/>
</dbReference>
<dbReference type="PANTHER" id="PTHR10366:SF564">
    <property type="entry name" value="STEROL-4-ALPHA-CARBOXYLATE 3-DEHYDROGENASE, DECARBOXYLATING"/>
    <property type="match status" value="1"/>
</dbReference>
<evidence type="ECO:0000256" key="2">
    <source>
        <dbReference type="ARBA" id="ARBA00023445"/>
    </source>
</evidence>
<keyword evidence="4" id="KW-0413">Isomerase</keyword>
<feature type="domain" description="NAD-dependent epimerase/dehydratase" evidence="3">
    <location>
        <begin position="4"/>
        <end position="239"/>
    </location>
</feature>
<dbReference type="SUPFAM" id="SSF51735">
    <property type="entry name" value="NAD(P)-binding Rossmann-fold domains"/>
    <property type="match status" value="1"/>
</dbReference>
<dbReference type="Gene3D" id="3.40.50.720">
    <property type="entry name" value="NAD(P)-binding Rossmann-like Domain"/>
    <property type="match status" value="1"/>
</dbReference>
<sequence length="339" mass="36259">MSRVLVTGGSGFVGSHAILRLIVDGHSVRSTVRRPERAAALRERLGEAGCSPDDVTIVAADLLGDEGWAEAVGGCDYVLHVASPFPAAQPKDANELIVPARDGTLRVLRAARDAGVERVVLTSSFAAVGYGHPPRDEPFTEADWSDTSADLPPYIRSKIAAEQAAWRFIEEEGGGLELSVINPVGIFGPVLGRDYSSSIAIVERMLSGKLPACPRVYFGVVDVRDVVDLHLRAMVSAEAAGERFIAVAGDSLSMLDVATILRERLGEAASEAPTRELPDWVVRVASLFNRELRPIAASLGELRRASNAKARRQLEWTPRANEAVIEATGASLLRLGLAP</sequence>
<reference evidence="4 5" key="1">
    <citation type="submission" date="2018-03" db="EMBL/GenBank/DDBJ databases">
        <title>Draft Genome Sequences of the Obligatory Marine Myxobacteria Enhygromyxa salina SWB007.</title>
        <authorList>
            <person name="Poehlein A."/>
            <person name="Moghaddam J.A."/>
            <person name="Harms H."/>
            <person name="Alanjari M."/>
            <person name="Koenig G.M."/>
            <person name="Daniel R."/>
            <person name="Schaeberle T.F."/>
        </authorList>
    </citation>
    <scope>NUCLEOTIDE SEQUENCE [LARGE SCALE GENOMIC DNA]</scope>
    <source>
        <strain evidence="4 5">SWB007</strain>
    </source>
</reference>
<gene>
    <name evidence="4" type="ORF">ENSA7_55890</name>
</gene>
<dbReference type="OrthoDB" id="5366167at2"/>
<dbReference type="InterPro" id="IPR050425">
    <property type="entry name" value="NAD(P)_dehydrat-like"/>
</dbReference>
<name>A0A2S9YAJ2_9BACT</name>
<evidence type="ECO:0000256" key="1">
    <source>
        <dbReference type="ARBA" id="ARBA00023002"/>
    </source>
</evidence>
<keyword evidence="1" id="KW-0560">Oxidoreductase</keyword>
<accession>A0A2S9YAJ2</accession>
<dbReference type="CDD" id="cd05227">
    <property type="entry name" value="AR_SDR_e"/>
    <property type="match status" value="1"/>
</dbReference>
<comment type="caution">
    <text evidence="4">The sequence shown here is derived from an EMBL/GenBank/DDBJ whole genome shotgun (WGS) entry which is preliminary data.</text>
</comment>
<dbReference type="FunFam" id="3.40.50.720:FF:000336">
    <property type="entry name" value="Aldehyde reductase"/>
    <property type="match status" value="1"/>
</dbReference>
<protein>
    <submittedName>
        <fullName evidence="4">UDP-glucose 4-epimerase</fullName>
        <ecNumber evidence="4">5.1.3.2</ecNumber>
    </submittedName>
</protein>
<dbReference type="RefSeq" id="WP_106092472.1">
    <property type="nucleotide sequence ID" value="NZ_PVNL01000113.1"/>
</dbReference>
<organism evidence="4 5">
    <name type="scientific">Enhygromyxa salina</name>
    <dbReference type="NCBI Taxonomy" id="215803"/>
    <lineage>
        <taxon>Bacteria</taxon>
        <taxon>Pseudomonadati</taxon>
        <taxon>Myxococcota</taxon>
        <taxon>Polyangia</taxon>
        <taxon>Nannocystales</taxon>
        <taxon>Nannocystaceae</taxon>
        <taxon>Enhygromyxa</taxon>
    </lineage>
</organism>
<evidence type="ECO:0000313" key="4">
    <source>
        <dbReference type="EMBL" id="PRQ02082.1"/>
    </source>
</evidence>
<dbReference type="InterPro" id="IPR001509">
    <property type="entry name" value="Epimerase_deHydtase"/>
</dbReference>
<dbReference type="PANTHER" id="PTHR10366">
    <property type="entry name" value="NAD DEPENDENT EPIMERASE/DEHYDRATASE"/>
    <property type="match status" value="1"/>
</dbReference>
<dbReference type="InterPro" id="IPR036291">
    <property type="entry name" value="NAD(P)-bd_dom_sf"/>
</dbReference>
<evidence type="ECO:0000259" key="3">
    <source>
        <dbReference type="Pfam" id="PF01370"/>
    </source>
</evidence>
<dbReference type="Pfam" id="PF01370">
    <property type="entry name" value="Epimerase"/>
    <property type="match status" value="1"/>
</dbReference>
<dbReference type="GO" id="GO:0003978">
    <property type="term" value="F:UDP-glucose 4-epimerase activity"/>
    <property type="evidence" value="ECO:0007669"/>
    <property type="project" value="UniProtKB-EC"/>
</dbReference>
<dbReference type="Proteomes" id="UP000238823">
    <property type="component" value="Unassembled WGS sequence"/>
</dbReference>
<dbReference type="EC" id="5.1.3.2" evidence="4"/>
<proteinExistence type="inferred from homology"/>
<dbReference type="EMBL" id="PVNL01000113">
    <property type="protein sequence ID" value="PRQ02082.1"/>
    <property type="molecule type" value="Genomic_DNA"/>
</dbReference>
<comment type="similarity">
    <text evidence="2">Belongs to the NAD(P)-dependent epimerase/dehydratase family. Dihydroflavonol-4-reductase subfamily.</text>
</comment>
<dbReference type="AlphaFoldDB" id="A0A2S9YAJ2"/>